<feature type="modified residue" description="4-aspartylphosphate" evidence="2">
    <location>
        <position position="209"/>
    </location>
</feature>
<dbReference type="Proteomes" id="UP001258994">
    <property type="component" value="Chromosome"/>
</dbReference>
<accession>A0ABY9TXA0</accession>
<evidence type="ECO:0000259" key="3">
    <source>
        <dbReference type="PROSITE" id="PS50110"/>
    </source>
</evidence>
<keyword evidence="1 2" id="KW-0597">Phosphoprotein</keyword>
<protein>
    <submittedName>
        <fullName evidence="4">Response regulator</fullName>
    </submittedName>
</protein>
<dbReference type="Pfam" id="PF00072">
    <property type="entry name" value="Response_reg"/>
    <property type="match status" value="1"/>
</dbReference>
<dbReference type="SMART" id="SM00448">
    <property type="entry name" value="REC"/>
    <property type="match status" value="2"/>
</dbReference>
<evidence type="ECO:0000313" key="5">
    <source>
        <dbReference type="Proteomes" id="UP001258994"/>
    </source>
</evidence>
<evidence type="ECO:0000313" key="4">
    <source>
        <dbReference type="EMBL" id="WNC73487.1"/>
    </source>
</evidence>
<dbReference type="PANTHER" id="PTHR44591:SF3">
    <property type="entry name" value="RESPONSE REGULATORY DOMAIN-CONTAINING PROTEIN"/>
    <property type="match status" value="1"/>
</dbReference>
<dbReference type="InterPro" id="IPR001789">
    <property type="entry name" value="Sig_transdc_resp-reg_receiver"/>
</dbReference>
<dbReference type="SUPFAM" id="SSF52172">
    <property type="entry name" value="CheY-like"/>
    <property type="match status" value="2"/>
</dbReference>
<dbReference type="Gene3D" id="3.40.50.2300">
    <property type="match status" value="2"/>
</dbReference>
<keyword evidence="5" id="KW-1185">Reference proteome</keyword>
<dbReference type="EMBL" id="CP134145">
    <property type="protein sequence ID" value="WNC73487.1"/>
    <property type="molecule type" value="Genomic_DNA"/>
</dbReference>
<organism evidence="4 5">
    <name type="scientific">Thalassotalea psychrophila</name>
    <dbReference type="NCBI Taxonomy" id="3065647"/>
    <lineage>
        <taxon>Bacteria</taxon>
        <taxon>Pseudomonadati</taxon>
        <taxon>Pseudomonadota</taxon>
        <taxon>Gammaproteobacteria</taxon>
        <taxon>Alteromonadales</taxon>
        <taxon>Colwelliaceae</taxon>
        <taxon>Thalassotalea</taxon>
    </lineage>
</organism>
<feature type="domain" description="Response regulatory" evidence="3">
    <location>
        <begin position="13"/>
        <end position="130"/>
    </location>
</feature>
<sequence length="296" mass="33765">MPQNALALLQKKSVLIVNFSSQNDLNFDSRFDAYNFSKNVAASIEQSKSYLQIKKFDLIICFWQNLDDASVFELLSFVRNNEDIYKIPFIVISDIIDPVLIDKLIKHGVTEYIVPPFNQTILTERLLHAINFPIRNQPQDIPNKLKNRRFAAKTTLKEIQILVVDDVAMNIEIIVGILKPQYKVKAANNASSAMTVCLSNTPPDIILLDIMMPDIDGLTFCKQLKRNPLTQNIRVIFTTALSEVNDVIKGFEFGAVDYITKPVIPEILSARVKTHCQLILQHHAMQWQIDNLIRNN</sequence>
<gene>
    <name evidence="4" type="ORF">RGQ13_05685</name>
</gene>
<dbReference type="RefSeq" id="WP_348392599.1">
    <property type="nucleotide sequence ID" value="NZ_CP134145.1"/>
</dbReference>
<evidence type="ECO:0000256" key="2">
    <source>
        <dbReference type="PROSITE-ProRule" id="PRU00169"/>
    </source>
</evidence>
<proteinExistence type="predicted"/>
<reference evidence="5" key="1">
    <citation type="submission" date="2023-09" db="EMBL/GenBank/DDBJ databases">
        <authorList>
            <person name="Li S."/>
            <person name="Li X."/>
            <person name="Zhang C."/>
            <person name="Zhao Z."/>
        </authorList>
    </citation>
    <scope>NUCLEOTIDE SEQUENCE [LARGE SCALE GENOMIC DNA]</scope>
    <source>
        <strain evidence="5">SQ149</strain>
    </source>
</reference>
<dbReference type="PANTHER" id="PTHR44591">
    <property type="entry name" value="STRESS RESPONSE REGULATOR PROTEIN 1"/>
    <property type="match status" value="1"/>
</dbReference>
<dbReference type="InterPro" id="IPR011006">
    <property type="entry name" value="CheY-like_superfamily"/>
</dbReference>
<name>A0ABY9TXA0_9GAMM</name>
<comment type="caution">
    <text evidence="2">Lacks conserved residue(s) required for the propagation of feature annotation.</text>
</comment>
<feature type="domain" description="Response regulatory" evidence="3">
    <location>
        <begin position="160"/>
        <end position="276"/>
    </location>
</feature>
<dbReference type="PROSITE" id="PS50110">
    <property type="entry name" value="RESPONSE_REGULATORY"/>
    <property type="match status" value="2"/>
</dbReference>
<evidence type="ECO:0000256" key="1">
    <source>
        <dbReference type="ARBA" id="ARBA00022553"/>
    </source>
</evidence>
<dbReference type="InterPro" id="IPR050595">
    <property type="entry name" value="Bact_response_regulator"/>
</dbReference>